<feature type="compositionally biased region" description="Polar residues" evidence="2">
    <location>
        <begin position="205"/>
        <end position="218"/>
    </location>
</feature>
<feature type="region of interest" description="Disordered" evidence="2">
    <location>
        <begin position="102"/>
        <end position="274"/>
    </location>
</feature>
<evidence type="ECO:0000313" key="4">
    <source>
        <dbReference type="Proteomes" id="UP001590951"/>
    </source>
</evidence>
<gene>
    <name evidence="3" type="ORF">ABVK25_009687</name>
</gene>
<proteinExistence type="predicted"/>
<dbReference type="InterPro" id="IPR001138">
    <property type="entry name" value="Zn2Cys6_DnaBD"/>
</dbReference>
<feature type="compositionally biased region" description="Polar residues" evidence="2">
    <location>
        <begin position="256"/>
        <end position="274"/>
    </location>
</feature>
<feature type="compositionally biased region" description="Basic and acidic residues" evidence="2">
    <location>
        <begin position="134"/>
        <end position="154"/>
    </location>
</feature>
<keyword evidence="1" id="KW-0539">Nucleus</keyword>
<accession>A0ABR4AWN0</accession>
<feature type="compositionally biased region" description="Polar residues" evidence="2">
    <location>
        <begin position="304"/>
        <end position="313"/>
    </location>
</feature>
<dbReference type="InterPro" id="IPR036864">
    <property type="entry name" value="Zn2-C6_fun-type_DNA-bd_sf"/>
</dbReference>
<feature type="compositionally biased region" description="Pro residues" evidence="2">
    <location>
        <begin position="367"/>
        <end position="378"/>
    </location>
</feature>
<dbReference type="CDD" id="cd00067">
    <property type="entry name" value="GAL4"/>
    <property type="match status" value="1"/>
</dbReference>
<comment type="caution">
    <text evidence="3">The sequence shown here is derived from an EMBL/GenBank/DDBJ whole genome shotgun (WGS) entry which is preliminary data.</text>
</comment>
<reference evidence="3 4" key="1">
    <citation type="submission" date="2024-09" db="EMBL/GenBank/DDBJ databases">
        <title>Rethinking Asexuality: The Enigmatic Case of Functional Sexual Genes in Lepraria (Stereocaulaceae).</title>
        <authorList>
            <person name="Doellman M."/>
            <person name="Sun Y."/>
            <person name="Barcenas-Pena A."/>
            <person name="Lumbsch H.T."/>
            <person name="Grewe F."/>
        </authorList>
    </citation>
    <scope>NUCLEOTIDE SEQUENCE [LARGE SCALE GENOMIC DNA]</scope>
    <source>
        <strain evidence="3 4">Grewe 0041</strain>
    </source>
</reference>
<keyword evidence="4" id="KW-1185">Reference proteome</keyword>
<organism evidence="3 4">
    <name type="scientific">Lepraria finkii</name>
    <dbReference type="NCBI Taxonomy" id="1340010"/>
    <lineage>
        <taxon>Eukaryota</taxon>
        <taxon>Fungi</taxon>
        <taxon>Dikarya</taxon>
        <taxon>Ascomycota</taxon>
        <taxon>Pezizomycotina</taxon>
        <taxon>Lecanoromycetes</taxon>
        <taxon>OSLEUM clade</taxon>
        <taxon>Lecanoromycetidae</taxon>
        <taxon>Lecanorales</taxon>
        <taxon>Lecanorineae</taxon>
        <taxon>Stereocaulaceae</taxon>
        <taxon>Lepraria</taxon>
    </lineage>
</organism>
<name>A0ABR4AWN0_9LECA</name>
<dbReference type="Proteomes" id="UP001590951">
    <property type="component" value="Unassembled WGS sequence"/>
</dbReference>
<feature type="compositionally biased region" description="Acidic residues" evidence="2">
    <location>
        <begin position="155"/>
        <end position="165"/>
    </location>
</feature>
<feature type="region of interest" description="Disordered" evidence="2">
    <location>
        <begin position="300"/>
        <end position="378"/>
    </location>
</feature>
<evidence type="ECO:0000313" key="3">
    <source>
        <dbReference type="EMBL" id="KAL2050077.1"/>
    </source>
</evidence>
<sequence length="378" mass="42072">MEYANVLMTTASPVPIPNTPSSLLPYQKPSAADRFDDSGLYKGEMMQRMEQLNRGDRVQPPCDRCRRLHMDCLKNLTACMGCTKKHAKCSWKDVEEQELKDHPYVAQVKASDEGLDTGSDGDGRGSGSGNDVSLRGEHRRKDVVTEKVGVRDEELLGEETGDEDVEMGKVPDQQHSMSPPAVTDTVQDRVEPLPPSAEPKEAQHRPTTQREGATNGSIPSPPAPHGSYALTSERTEQDIDDITAIPVPQYQAPHAQMQSYTPRDTNRTNSHVQTQYEKDIYSQLNETTREHAEPMRVYTAGSEPIQSDSSPMQEQMEPPTTEIQPIDDLPQETEEELSQPFEAAPMQTEQLPSLHLQSQDLQSTQMPNPPFPGQPMQT</sequence>
<protein>
    <recommendedName>
        <fullName evidence="5">Zn(2)-C6 fungal-type domain-containing protein</fullName>
    </recommendedName>
</protein>
<evidence type="ECO:0000256" key="1">
    <source>
        <dbReference type="ARBA" id="ARBA00023242"/>
    </source>
</evidence>
<dbReference type="SUPFAM" id="SSF57701">
    <property type="entry name" value="Zn2/Cys6 DNA-binding domain"/>
    <property type="match status" value="1"/>
</dbReference>
<feature type="compositionally biased region" description="Polar residues" evidence="2">
    <location>
        <begin position="347"/>
        <end position="366"/>
    </location>
</feature>
<evidence type="ECO:0008006" key="5">
    <source>
        <dbReference type="Google" id="ProtNLM"/>
    </source>
</evidence>
<dbReference type="EMBL" id="JBHFEH010000053">
    <property type="protein sequence ID" value="KAL2050077.1"/>
    <property type="molecule type" value="Genomic_DNA"/>
</dbReference>
<evidence type="ECO:0000256" key="2">
    <source>
        <dbReference type="SAM" id="MobiDB-lite"/>
    </source>
</evidence>